<evidence type="ECO:0000313" key="19">
    <source>
        <dbReference type="EMBL" id="KAF2642253.1"/>
    </source>
</evidence>
<reference evidence="19" key="1">
    <citation type="journal article" date="2020" name="Stud. Mycol.">
        <title>101 Dothideomycetes genomes: a test case for predicting lifestyles and emergence of pathogens.</title>
        <authorList>
            <person name="Haridas S."/>
            <person name="Albert R."/>
            <person name="Binder M."/>
            <person name="Bloem J."/>
            <person name="Labutti K."/>
            <person name="Salamov A."/>
            <person name="Andreopoulos B."/>
            <person name="Baker S."/>
            <person name="Barry K."/>
            <person name="Bills G."/>
            <person name="Bluhm B."/>
            <person name="Cannon C."/>
            <person name="Castanera R."/>
            <person name="Culley D."/>
            <person name="Daum C."/>
            <person name="Ezra D."/>
            <person name="Gonzalez J."/>
            <person name="Henrissat B."/>
            <person name="Kuo A."/>
            <person name="Liang C."/>
            <person name="Lipzen A."/>
            <person name="Lutzoni F."/>
            <person name="Magnuson J."/>
            <person name="Mondo S."/>
            <person name="Nolan M."/>
            <person name="Ohm R."/>
            <person name="Pangilinan J."/>
            <person name="Park H.-J."/>
            <person name="Ramirez L."/>
            <person name="Alfaro M."/>
            <person name="Sun H."/>
            <person name="Tritt A."/>
            <person name="Yoshinaga Y."/>
            <person name="Zwiers L.-H."/>
            <person name="Turgeon B."/>
            <person name="Goodwin S."/>
            <person name="Spatafora J."/>
            <person name="Crous P."/>
            <person name="Grigoriev I."/>
        </authorList>
    </citation>
    <scope>NUCLEOTIDE SEQUENCE</scope>
    <source>
        <strain evidence="19">CBS 473.64</strain>
    </source>
</reference>
<proteinExistence type="inferred from homology"/>
<evidence type="ECO:0000256" key="2">
    <source>
        <dbReference type="ARBA" id="ARBA00004589"/>
    </source>
</evidence>
<evidence type="ECO:0000256" key="5">
    <source>
        <dbReference type="ARBA" id="ARBA00022525"/>
    </source>
</evidence>
<dbReference type="PROSITE" id="PS52012">
    <property type="entry name" value="CFEM"/>
    <property type="match status" value="1"/>
</dbReference>
<keyword evidence="7 16" id="KW-0812">Transmembrane</keyword>
<feature type="domain" description="CFEM" evidence="18">
    <location>
        <begin position="12"/>
        <end position="123"/>
    </location>
</feature>
<evidence type="ECO:0000313" key="20">
    <source>
        <dbReference type="Proteomes" id="UP000799753"/>
    </source>
</evidence>
<gene>
    <name evidence="19" type="ORF">P280DRAFT_422749</name>
</gene>
<keyword evidence="12" id="KW-0449">Lipoprotein</keyword>
<comment type="similarity">
    <text evidence="13">Belongs to the SAT4 family.</text>
</comment>
<feature type="transmembrane region" description="Helical" evidence="16">
    <location>
        <begin position="107"/>
        <end position="128"/>
    </location>
</feature>
<feature type="disulfide bond" evidence="14">
    <location>
        <begin position="63"/>
        <end position="96"/>
    </location>
</feature>
<dbReference type="Pfam" id="PF20684">
    <property type="entry name" value="Fung_rhodopsin"/>
    <property type="match status" value="1"/>
</dbReference>
<accession>A0A6A6S690</accession>
<feature type="transmembrane region" description="Helical" evidence="16">
    <location>
        <begin position="261"/>
        <end position="284"/>
    </location>
</feature>
<feature type="transmembrane region" description="Helical" evidence="16">
    <location>
        <begin position="184"/>
        <end position="206"/>
    </location>
</feature>
<feature type="disulfide bond" evidence="14">
    <location>
        <begin position="44"/>
        <end position="75"/>
    </location>
</feature>
<evidence type="ECO:0000256" key="15">
    <source>
        <dbReference type="SAM" id="MobiDB-lite"/>
    </source>
</evidence>
<evidence type="ECO:0000256" key="9">
    <source>
        <dbReference type="ARBA" id="ARBA00022989"/>
    </source>
</evidence>
<dbReference type="AlphaFoldDB" id="A0A6A6S690"/>
<dbReference type="SMART" id="SM00747">
    <property type="entry name" value="CFEM"/>
    <property type="match status" value="1"/>
</dbReference>
<dbReference type="InterPro" id="IPR052337">
    <property type="entry name" value="SAT4-like"/>
</dbReference>
<evidence type="ECO:0000256" key="16">
    <source>
        <dbReference type="SAM" id="Phobius"/>
    </source>
</evidence>
<feature type="compositionally biased region" description="Basic and acidic residues" evidence="15">
    <location>
        <begin position="440"/>
        <end position="455"/>
    </location>
</feature>
<name>A0A6A6S690_9PLEO</name>
<dbReference type="InterPro" id="IPR008427">
    <property type="entry name" value="Extracellular_membr_CFEM_dom"/>
</dbReference>
<dbReference type="Proteomes" id="UP000799753">
    <property type="component" value="Unassembled WGS sequence"/>
</dbReference>
<evidence type="ECO:0000256" key="1">
    <source>
        <dbReference type="ARBA" id="ARBA00004141"/>
    </source>
</evidence>
<organism evidence="19 20">
    <name type="scientific">Massarina eburnea CBS 473.64</name>
    <dbReference type="NCBI Taxonomy" id="1395130"/>
    <lineage>
        <taxon>Eukaryota</taxon>
        <taxon>Fungi</taxon>
        <taxon>Dikarya</taxon>
        <taxon>Ascomycota</taxon>
        <taxon>Pezizomycotina</taxon>
        <taxon>Dothideomycetes</taxon>
        <taxon>Pleosporomycetidae</taxon>
        <taxon>Pleosporales</taxon>
        <taxon>Massarineae</taxon>
        <taxon>Massarinaceae</taxon>
        <taxon>Massarina</taxon>
    </lineage>
</organism>
<keyword evidence="14" id="KW-0349">Heme</keyword>
<dbReference type="InterPro" id="IPR049326">
    <property type="entry name" value="Rhodopsin_dom_fungi"/>
</dbReference>
<evidence type="ECO:0000256" key="3">
    <source>
        <dbReference type="ARBA" id="ARBA00004613"/>
    </source>
</evidence>
<sequence>MLGRIICRVVSWAWLCSFVVASGERYHEARALTIDDFPPCGLVCLFLAVPPTGCAFSDVSCQCQNAELAYTLSACMLENCTMADSLDTAKVQKDLCNLSTDSKTRDVYIYTIVAYSIAIVFVVLRIIGRAVTNRLAYDDYIIVAALLVTAVPLGLVLKMAEIGFGQHLWTLQQGQLLRNLRFFYVSWTTYTFVLGLTKVSLVLFYLEIFPSRPARIGSFILLGFIATSTLTLCFLTIFNCIPVQAFWNRDIKHAKCLDINTIAYANSGAAIVQDVLLLIFPLVYIQKLNMKRYKKIAVGLVFSVGTFGCIATIIRLHSLLSFKTTIDPTWDYVPVTIWTELELASCFVCVSLPAIRILLASLVPKSLMAFLTSKSHSRSTPTPKTKSTEQPTKGRGFKSWMHIPTDRDESSTGQSTELSHLFKITTMKGGNEVEETPVPDLEKDLPPHPDHEHTHGSHCLSCGRDSLSITALPTVEQSHDDESFHGTGPLESEQYARR</sequence>
<evidence type="ECO:0000256" key="12">
    <source>
        <dbReference type="ARBA" id="ARBA00023288"/>
    </source>
</evidence>
<keyword evidence="8 17" id="KW-0732">Signal</keyword>
<feature type="transmembrane region" description="Helical" evidence="16">
    <location>
        <begin position="218"/>
        <end position="241"/>
    </location>
</feature>
<dbReference type="PANTHER" id="PTHR33048">
    <property type="entry name" value="PTH11-LIKE INTEGRAL MEMBRANE PROTEIN (AFU_ORTHOLOGUE AFUA_5G11245)"/>
    <property type="match status" value="1"/>
</dbReference>
<dbReference type="OrthoDB" id="408702at2759"/>
<feature type="disulfide bond" evidence="14">
    <location>
        <begin position="40"/>
        <end position="80"/>
    </location>
</feature>
<evidence type="ECO:0000256" key="10">
    <source>
        <dbReference type="ARBA" id="ARBA00023136"/>
    </source>
</evidence>
<evidence type="ECO:0000256" key="11">
    <source>
        <dbReference type="ARBA" id="ARBA00023157"/>
    </source>
</evidence>
<keyword evidence="14" id="KW-0479">Metal-binding</keyword>
<dbReference type="GO" id="GO:0046872">
    <property type="term" value="F:metal ion binding"/>
    <property type="evidence" value="ECO:0007669"/>
    <property type="project" value="UniProtKB-UniRule"/>
</dbReference>
<evidence type="ECO:0000256" key="8">
    <source>
        <dbReference type="ARBA" id="ARBA00022729"/>
    </source>
</evidence>
<dbReference type="Pfam" id="PF05730">
    <property type="entry name" value="CFEM"/>
    <property type="match status" value="1"/>
</dbReference>
<dbReference type="EMBL" id="MU006781">
    <property type="protein sequence ID" value="KAF2642253.1"/>
    <property type="molecule type" value="Genomic_DNA"/>
</dbReference>
<evidence type="ECO:0000256" key="6">
    <source>
        <dbReference type="ARBA" id="ARBA00022622"/>
    </source>
</evidence>
<feature type="region of interest" description="Disordered" evidence="15">
    <location>
        <begin position="471"/>
        <end position="498"/>
    </location>
</feature>
<feature type="compositionally biased region" description="Low complexity" evidence="15">
    <location>
        <begin position="374"/>
        <end position="393"/>
    </location>
</feature>
<keyword evidence="11 14" id="KW-1015">Disulfide bond</keyword>
<feature type="transmembrane region" description="Helical" evidence="16">
    <location>
        <begin position="296"/>
        <end position="317"/>
    </location>
</feature>
<feature type="transmembrane region" description="Helical" evidence="16">
    <location>
        <begin position="337"/>
        <end position="359"/>
    </location>
</feature>
<feature type="signal peptide" evidence="17">
    <location>
        <begin position="1"/>
        <end position="21"/>
    </location>
</feature>
<dbReference type="GO" id="GO:0098552">
    <property type="term" value="C:side of membrane"/>
    <property type="evidence" value="ECO:0007669"/>
    <property type="project" value="UniProtKB-KW"/>
</dbReference>
<keyword evidence="14" id="KW-0408">Iron</keyword>
<evidence type="ECO:0000256" key="17">
    <source>
        <dbReference type="SAM" id="SignalP"/>
    </source>
</evidence>
<keyword evidence="10 16" id="KW-0472">Membrane</keyword>
<keyword evidence="20" id="KW-1185">Reference proteome</keyword>
<dbReference type="PANTHER" id="PTHR33048:SF131">
    <property type="entry name" value="INTEGRAL MEMBRANE PROTEIN"/>
    <property type="match status" value="1"/>
</dbReference>
<feature type="binding site" description="axial binding residue" evidence="14">
    <location>
        <position position="58"/>
    </location>
    <ligand>
        <name>heme</name>
        <dbReference type="ChEBI" id="CHEBI:30413"/>
    </ligand>
    <ligandPart>
        <name>Fe</name>
        <dbReference type="ChEBI" id="CHEBI:18248"/>
    </ligandPart>
</feature>
<evidence type="ECO:0000256" key="4">
    <source>
        <dbReference type="ARBA" id="ARBA00010031"/>
    </source>
</evidence>
<protein>
    <recommendedName>
        <fullName evidence="18">CFEM domain-containing protein</fullName>
    </recommendedName>
</protein>
<keyword evidence="5" id="KW-0964">Secreted</keyword>
<keyword evidence="6" id="KW-0325">Glycoprotein</keyword>
<comment type="similarity">
    <text evidence="4">Belongs to the RBT5 family.</text>
</comment>
<comment type="subcellular location">
    <subcellularLocation>
        <location evidence="2">Membrane</location>
        <topology evidence="2">Lipid-anchor</topology>
        <topology evidence="2">GPI-anchor</topology>
    </subcellularLocation>
    <subcellularLocation>
        <location evidence="1">Membrane</location>
        <topology evidence="1">Multi-pass membrane protein</topology>
    </subcellularLocation>
    <subcellularLocation>
        <location evidence="3">Secreted</location>
    </subcellularLocation>
</comment>
<evidence type="ECO:0000256" key="14">
    <source>
        <dbReference type="PROSITE-ProRule" id="PRU01356"/>
    </source>
</evidence>
<evidence type="ECO:0000259" key="18">
    <source>
        <dbReference type="PROSITE" id="PS52012"/>
    </source>
</evidence>
<dbReference type="GO" id="GO:0005576">
    <property type="term" value="C:extracellular region"/>
    <property type="evidence" value="ECO:0007669"/>
    <property type="project" value="UniProtKB-SubCell"/>
</dbReference>
<feature type="transmembrane region" description="Helical" evidence="16">
    <location>
        <begin position="140"/>
        <end position="164"/>
    </location>
</feature>
<keyword evidence="9 16" id="KW-1133">Transmembrane helix</keyword>
<evidence type="ECO:0000256" key="13">
    <source>
        <dbReference type="ARBA" id="ARBA00038359"/>
    </source>
</evidence>
<evidence type="ECO:0000256" key="7">
    <source>
        <dbReference type="ARBA" id="ARBA00022692"/>
    </source>
</evidence>
<feature type="region of interest" description="Disordered" evidence="15">
    <location>
        <begin position="374"/>
        <end position="459"/>
    </location>
</feature>
<feature type="chain" id="PRO_5025541018" description="CFEM domain-containing protein" evidence="17">
    <location>
        <begin position="22"/>
        <end position="498"/>
    </location>
</feature>
<feature type="disulfide bond" evidence="14">
    <location>
        <begin position="54"/>
        <end position="61"/>
    </location>
</feature>
<keyword evidence="6" id="KW-0336">GPI-anchor</keyword>